<evidence type="ECO:0000256" key="1">
    <source>
        <dbReference type="RuleBase" id="RU363044"/>
    </source>
</evidence>
<dbReference type="GO" id="GO:0006281">
    <property type="term" value="P:DNA repair"/>
    <property type="evidence" value="ECO:0007669"/>
    <property type="project" value="UniProtKB-KW"/>
</dbReference>
<keyword evidence="1" id="KW-0233">DNA recombination</keyword>
<dbReference type="EC" id="5.6.2.3" evidence="1"/>
<dbReference type="GO" id="GO:0016787">
    <property type="term" value="F:hydrolase activity"/>
    <property type="evidence" value="ECO:0007669"/>
    <property type="project" value="UniProtKB-KW"/>
</dbReference>
<keyword evidence="1" id="KW-0347">Helicase</keyword>
<evidence type="ECO:0000259" key="4">
    <source>
        <dbReference type="Pfam" id="PF21530"/>
    </source>
</evidence>
<comment type="catalytic activity">
    <reaction evidence="1">
        <text>ATP + H2O = ADP + phosphate + H(+)</text>
        <dbReference type="Rhea" id="RHEA:13065"/>
        <dbReference type="ChEBI" id="CHEBI:15377"/>
        <dbReference type="ChEBI" id="CHEBI:15378"/>
        <dbReference type="ChEBI" id="CHEBI:30616"/>
        <dbReference type="ChEBI" id="CHEBI:43474"/>
        <dbReference type="ChEBI" id="CHEBI:456216"/>
        <dbReference type="EC" id="5.6.2.3"/>
    </reaction>
</comment>
<dbReference type="EMBL" id="JAXUIC010000010">
    <property type="protein sequence ID" value="KAK4566259.1"/>
    <property type="molecule type" value="Genomic_DNA"/>
</dbReference>
<organism evidence="5 6">
    <name type="scientific">Quercus rubra</name>
    <name type="common">Northern red oak</name>
    <name type="synonym">Quercus borealis</name>
    <dbReference type="NCBI Taxonomy" id="3512"/>
    <lineage>
        <taxon>Eukaryota</taxon>
        <taxon>Viridiplantae</taxon>
        <taxon>Streptophyta</taxon>
        <taxon>Embryophyta</taxon>
        <taxon>Tracheophyta</taxon>
        <taxon>Spermatophyta</taxon>
        <taxon>Magnoliopsida</taxon>
        <taxon>eudicotyledons</taxon>
        <taxon>Gunneridae</taxon>
        <taxon>Pentapetalae</taxon>
        <taxon>rosids</taxon>
        <taxon>fabids</taxon>
        <taxon>Fagales</taxon>
        <taxon>Fagaceae</taxon>
        <taxon>Quercus</taxon>
    </lineage>
</organism>
<comment type="cofactor">
    <cofactor evidence="1">
        <name>Mg(2+)</name>
        <dbReference type="ChEBI" id="CHEBI:18420"/>
    </cofactor>
</comment>
<evidence type="ECO:0000313" key="5">
    <source>
        <dbReference type="EMBL" id="KAK4566259.1"/>
    </source>
</evidence>
<sequence>MDSIIVIYLKKSKNQKMRVVVKNSQRTVKSKRPRNPKFSLCCMEGKPLDPLGSQRSKTFRTLIRSYNAMFAMTSMCGKDPQFAQLYFYNIENEFQHRMNVFSNGQINSDLDPSIVDALVQIDRLIDADIHCLRLRLVGSRTTNGREYNLPTCSEIVAIIVGDIEGGLQCINVLHPSYMALQYPLLFPYGEDGFRLGILYSNVDGIRYDTTYSVSMREYYAYRFQERRLFQQFDVDAYTCIEEIRLTWVKQNQDKLRIELYKGLKDAVMRGDTTPASSGKRFVLPSSFTGSLRYMIEIYQDAMAICRWAGYPDLFITFTCNTRWPEIDLFLSRKPGQKVEDRPDVVVRVFKIKLDQLLNDLKHVVYTVEYQKRGLPHAHILLFLHHDDKHPTAAEINRIISAEISDLNEEPLVYEAVKQYMVHGPRSSINSRAGCMIENKCTKRFPKKFCLQTTVDEDGFPIYRRRNNGRFVEGNEVKLDNRFIVPHNIELLVKFQAHINVEWCNRSRSIKYLFKYITKGPDYIDEVKTYLNCRYVFAIEACWRIFEFAIHHRELAPDIGKSKFIEWMKVNALYEEARELTYFEFPTKCVRHRRDKEWKLRKFGSCIGCIYYAHPASGERFYLQILLNVIKGARSFEEMRTINNVVYPTFKSTCYALGLLDDDKEWHETLNHASYWALGKQLRELFVTMLVFCEVADPYKSWISNWQLLFEDILYRQRTVLRYDNLHLDDFQLQSYALCEIEQILIKSGRSLHEFETIPYPNTLLLRQSNNRVLQEELDYDRNSLAAEHVKLLTGLNIDQRNIYDEVIDSVLENKGGFFFVYGHGGTGKTYLWKTIIYRLRSEGKIVIVIASSGIAALLLLGGRTAYSRFQIPINVIDSLTCGIKQAPMAHRNCFESVDRSLRDILRFSNSNSGETPFGGKTIDLGGDFRQILPVVSKGRREQIVEASINKSSLWNNCQVFILTINIREFTEWILKIGDGELSNSEGEALIEISHDLLIQLGAHPFNDIAKATYPDFDTKFNDSKYLEERAILAPTNEVVEDINETYLSADSLCKALSNILDQDVIYPIEFLNSLKFLGIPNHKLRLKVGMPIILLVTQLSKCVFEAQIISGTHIGEKAFIPRIVSSPFDSKWPFVLKRSQGQSLQLVGLYLDRPVFSHGQLYVAVSRVTKNDYSDRFHTKNIVYQTLK</sequence>
<dbReference type="Gene3D" id="3.40.50.300">
    <property type="entry name" value="P-loop containing nucleotide triphosphate hydrolases"/>
    <property type="match status" value="1"/>
</dbReference>
<dbReference type="Pfam" id="PF14214">
    <property type="entry name" value="Helitron_like_N"/>
    <property type="match status" value="1"/>
</dbReference>
<keyword evidence="1" id="KW-0227">DNA damage</keyword>
<proteinExistence type="inferred from homology"/>
<comment type="caution">
    <text evidence="5">The sequence shown here is derived from an EMBL/GenBank/DDBJ whole genome shotgun (WGS) entry which is preliminary data.</text>
</comment>
<name>A0AAN7ICX3_QUERU</name>
<comment type="similarity">
    <text evidence="1">Belongs to the helicase family.</text>
</comment>
<dbReference type="GO" id="GO:0043139">
    <property type="term" value="F:5'-3' DNA helicase activity"/>
    <property type="evidence" value="ECO:0007669"/>
    <property type="project" value="UniProtKB-EC"/>
</dbReference>
<keyword evidence="6" id="KW-1185">Reference proteome</keyword>
<feature type="domain" description="Helitron helicase-like" evidence="3">
    <location>
        <begin position="220"/>
        <end position="381"/>
    </location>
</feature>
<dbReference type="InterPro" id="IPR025476">
    <property type="entry name" value="Helitron_helicase-like"/>
</dbReference>
<dbReference type="InterPro" id="IPR049163">
    <property type="entry name" value="Pif1-like_2B_dom"/>
</dbReference>
<keyword evidence="1" id="KW-0378">Hydrolase</keyword>
<dbReference type="Pfam" id="PF05970">
    <property type="entry name" value="PIF1"/>
    <property type="match status" value="1"/>
</dbReference>
<evidence type="ECO:0000259" key="3">
    <source>
        <dbReference type="Pfam" id="PF14214"/>
    </source>
</evidence>
<keyword evidence="1" id="KW-0234">DNA repair</keyword>
<keyword evidence="1" id="KW-0067">ATP-binding</keyword>
<feature type="domain" description="DNA helicase Pif1-like DEAD-box helicase" evidence="2">
    <location>
        <begin position="795"/>
        <end position="886"/>
    </location>
</feature>
<reference evidence="5 6" key="1">
    <citation type="journal article" date="2023" name="G3 (Bethesda)">
        <title>A haplotype-resolved chromosome-scale genome for Quercus rubra L. provides insights into the genetics of adaptive traits for red oak species.</title>
        <authorList>
            <person name="Kapoor B."/>
            <person name="Jenkins J."/>
            <person name="Schmutz J."/>
            <person name="Zhebentyayeva T."/>
            <person name="Kuelheim C."/>
            <person name="Coggeshall M."/>
            <person name="Heim C."/>
            <person name="Lasky J.R."/>
            <person name="Leites L."/>
            <person name="Islam-Faridi N."/>
            <person name="Romero-Severson J."/>
            <person name="DeLeo V.L."/>
            <person name="Lucas S.M."/>
            <person name="Lazic D."/>
            <person name="Gailing O."/>
            <person name="Carlson J."/>
            <person name="Staton M."/>
        </authorList>
    </citation>
    <scope>NUCLEOTIDE SEQUENCE [LARGE SCALE GENOMIC DNA]</scope>
    <source>
        <strain evidence="5">Pseudo-F2</strain>
    </source>
</reference>
<dbReference type="PANTHER" id="PTHR10492:SF101">
    <property type="entry name" value="ATP-DEPENDENT DNA HELICASE"/>
    <property type="match status" value="1"/>
</dbReference>
<dbReference type="AlphaFoldDB" id="A0AAN7ICX3"/>
<dbReference type="SUPFAM" id="SSF52540">
    <property type="entry name" value="P-loop containing nucleoside triphosphate hydrolases"/>
    <property type="match status" value="2"/>
</dbReference>
<dbReference type="InterPro" id="IPR027417">
    <property type="entry name" value="P-loop_NTPase"/>
</dbReference>
<dbReference type="PANTHER" id="PTHR10492">
    <property type="match status" value="1"/>
</dbReference>
<dbReference type="GO" id="GO:0000723">
    <property type="term" value="P:telomere maintenance"/>
    <property type="evidence" value="ECO:0007669"/>
    <property type="project" value="InterPro"/>
</dbReference>
<evidence type="ECO:0000313" key="6">
    <source>
        <dbReference type="Proteomes" id="UP001324115"/>
    </source>
</evidence>
<dbReference type="GO" id="GO:0005524">
    <property type="term" value="F:ATP binding"/>
    <property type="evidence" value="ECO:0007669"/>
    <property type="project" value="UniProtKB-KW"/>
</dbReference>
<dbReference type="InterPro" id="IPR010285">
    <property type="entry name" value="DNA_helicase_pif1-like_DEAD"/>
</dbReference>
<keyword evidence="1" id="KW-0547">Nucleotide-binding</keyword>
<evidence type="ECO:0000259" key="2">
    <source>
        <dbReference type="Pfam" id="PF05970"/>
    </source>
</evidence>
<accession>A0AAN7ICX3</accession>
<dbReference type="Pfam" id="PF21530">
    <property type="entry name" value="Pif1_2B_dom"/>
    <property type="match status" value="1"/>
</dbReference>
<feature type="domain" description="DNA helicase Pif1-like 2B" evidence="4">
    <location>
        <begin position="1069"/>
        <end position="1095"/>
    </location>
</feature>
<dbReference type="GO" id="GO:0006310">
    <property type="term" value="P:DNA recombination"/>
    <property type="evidence" value="ECO:0007669"/>
    <property type="project" value="UniProtKB-KW"/>
</dbReference>
<protein>
    <recommendedName>
        <fullName evidence="1">ATP-dependent DNA helicase</fullName>
        <ecNumber evidence="1">5.6.2.3</ecNumber>
    </recommendedName>
</protein>
<dbReference type="Proteomes" id="UP001324115">
    <property type="component" value="Unassembled WGS sequence"/>
</dbReference>
<gene>
    <name evidence="5" type="ORF">RGQ29_002484</name>
</gene>